<proteinExistence type="predicted"/>
<keyword evidence="1" id="KW-1133">Transmembrane helix</keyword>
<keyword evidence="1" id="KW-0812">Transmembrane</keyword>
<protein>
    <submittedName>
        <fullName evidence="2">Uncharacterized protein</fullName>
    </submittedName>
</protein>
<keyword evidence="1" id="KW-0472">Membrane</keyword>
<keyword evidence="3" id="KW-1185">Reference proteome</keyword>
<sequence length="245" mass="27575">MKERRKEQATRSENRETEKKNFMTFPRLSCLLNMEGKNLALKFLGVTARMDRQVQDLSGRSNKLSFTGHLRKAAVQSFWDNLEHGFAEKKTSVVQKQGSQIVRGLGTFQLSKLFDDSETPNLSFPKVNHTLYLRKLLGDDGGATNRIGNLCSTNDIVIFQGPTTPLPNGIPTYTAQVLNVIAISFLCVSQGFMKTKETKDFLWWVLMLWLLDGVLGHSWSFDWDGYGDPMVINSMNGGNSQETEG</sequence>
<dbReference type="Proteomes" id="UP001370490">
    <property type="component" value="Unassembled WGS sequence"/>
</dbReference>
<gene>
    <name evidence="2" type="ORF">RJ641_018621</name>
</gene>
<dbReference type="AlphaFoldDB" id="A0AAN8ULT6"/>
<evidence type="ECO:0000313" key="2">
    <source>
        <dbReference type="EMBL" id="KAK6917870.1"/>
    </source>
</evidence>
<dbReference type="EMBL" id="JBAMMX010000023">
    <property type="protein sequence ID" value="KAK6917870.1"/>
    <property type="molecule type" value="Genomic_DNA"/>
</dbReference>
<name>A0AAN8ULT6_9MAGN</name>
<evidence type="ECO:0000313" key="3">
    <source>
        <dbReference type="Proteomes" id="UP001370490"/>
    </source>
</evidence>
<reference evidence="2 3" key="1">
    <citation type="submission" date="2023-12" db="EMBL/GenBank/DDBJ databases">
        <title>A high-quality genome assembly for Dillenia turbinata (Dilleniales).</title>
        <authorList>
            <person name="Chanderbali A."/>
        </authorList>
    </citation>
    <scope>NUCLEOTIDE SEQUENCE [LARGE SCALE GENOMIC DNA]</scope>
    <source>
        <strain evidence="2">LSX21</strain>
        <tissue evidence="2">Leaf</tissue>
    </source>
</reference>
<comment type="caution">
    <text evidence="2">The sequence shown here is derived from an EMBL/GenBank/DDBJ whole genome shotgun (WGS) entry which is preliminary data.</text>
</comment>
<feature type="transmembrane region" description="Helical" evidence="1">
    <location>
        <begin position="201"/>
        <end position="221"/>
    </location>
</feature>
<evidence type="ECO:0000256" key="1">
    <source>
        <dbReference type="SAM" id="Phobius"/>
    </source>
</evidence>
<accession>A0AAN8ULT6</accession>
<organism evidence="2 3">
    <name type="scientific">Dillenia turbinata</name>
    <dbReference type="NCBI Taxonomy" id="194707"/>
    <lineage>
        <taxon>Eukaryota</taxon>
        <taxon>Viridiplantae</taxon>
        <taxon>Streptophyta</taxon>
        <taxon>Embryophyta</taxon>
        <taxon>Tracheophyta</taxon>
        <taxon>Spermatophyta</taxon>
        <taxon>Magnoliopsida</taxon>
        <taxon>eudicotyledons</taxon>
        <taxon>Gunneridae</taxon>
        <taxon>Pentapetalae</taxon>
        <taxon>Dilleniales</taxon>
        <taxon>Dilleniaceae</taxon>
        <taxon>Dillenia</taxon>
    </lineage>
</organism>